<sequence>MRFFIALGFYNNHIDEMRFKMKVVIQGVLLCIFSQCLFGILYLFSIWLQPLSGTDVFAWRMLTMIFGLLLILFPTIGCRSLLSLITITLGKSWTRWVLFLLGTLDAGSQFWLFMWAPLNGEGINIAMGYFLFPLIMAVLGWAWLKERLSFIQKIALLLAACGVAHELWHTQSFSWTSLWVCTVYPFYYLSRKWMKIPALQGITLDIILISIPCFIYILSQSDTLSLVTQEYRYWLLLPALGIVSAISLSANLKSSQQIPVSIFAVLSYIEPILLFLIAVFVLDNQITTSDYFTYVPIWLSLIVIGIEGLLNKNKVR</sequence>
<evidence type="ECO:0000256" key="1">
    <source>
        <dbReference type="ARBA" id="ARBA00004651"/>
    </source>
</evidence>
<keyword evidence="5 8" id="KW-0812">Transmembrane</keyword>
<comment type="caution">
    <text evidence="10">The sequence shown here is derived from an EMBL/GenBank/DDBJ whole genome shotgun (WGS) entry which is preliminary data.</text>
</comment>
<feature type="transmembrane region" description="Helical" evidence="8">
    <location>
        <begin position="202"/>
        <end position="219"/>
    </location>
</feature>
<feature type="transmembrane region" description="Helical" evidence="8">
    <location>
        <begin position="294"/>
        <end position="310"/>
    </location>
</feature>
<evidence type="ECO:0000313" key="10">
    <source>
        <dbReference type="EMBL" id="KIS36442.1"/>
    </source>
</evidence>
<dbReference type="InterPro" id="IPR037185">
    <property type="entry name" value="EmrE-like"/>
</dbReference>
<reference evidence="10 11" key="1">
    <citation type="submission" date="2014-05" db="EMBL/GenBank/DDBJ databases">
        <title>Methylome analysis of the phasevarions of Haemophilus influenzae.</title>
        <authorList>
            <person name="Atack J.M."/>
            <person name="Fox K.L."/>
            <person name="Power P.M."/>
            <person name="Clark T."/>
            <person name="Jurcisek J."/>
            <person name="Korlach J."/>
            <person name="Bakaletz L.O."/>
            <person name="Jennings M.P."/>
        </authorList>
    </citation>
    <scope>NUCLEOTIDE SEQUENCE [LARGE SCALE GENOMIC DNA]</scope>
    <source>
        <strain evidence="10 11">1209</strain>
    </source>
</reference>
<evidence type="ECO:0000313" key="11">
    <source>
        <dbReference type="Proteomes" id="UP000050700"/>
    </source>
</evidence>
<evidence type="ECO:0000256" key="7">
    <source>
        <dbReference type="ARBA" id="ARBA00023136"/>
    </source>
</evidence>
<evidence type="ECO:0000256" key="3">
    <source>
        <dbReference type="ARBA" id="ARBA00022448"/>
    </source>
</evidence>
<evidence type="ECO:0000256" key="5">
    <source>
        <dbReference type="ARBA" id="ARBA00022692"/>
    </source>
</evidence>
<dbReference type="PATRIC" id="fig|727.582.peg.1910"/>
<evidence type="ECO:0000256" key="6">
    <source>
        <dbReference type="ARBA" id="ARBA00022989"/>
    </source>
</evidence>
<dbReference type="GO" id="GO:0005886">
    <property type="term" value="C:plasma membrane"/>
    <property type="evidence" value="ECO:0007669"/>
    <property type="project" value="UniProtKB-SubCell"/>
</dbReference>
<keyword evidence="3" id="KW-0813">Transport</keyword>
<dbReference type="Pfam" id="PF00892">
    <property type="entry name" value="EamA"/>
    <property type="match status" value="1"/>
</dbReference>
<evidence type="ECO:0000259" key="9">
    <source>
        <dbReference type="Pfam" id="PF00892"/>
    </source>
</evidence>
<dbReference type="AlphaFoldDB" id="A0A158SZZ8"/>
<feature type="transmembrane region" description="Helical" evidence="8">
    <location>
        <begin position="57"/>
        <end position="76"/>
    </location>
</feature>
<evidence type="ECO:0000256" key="2">
    <source>
        <dbReference type="ARBA" id="ARBA00007362"/>
    </source>
</evidence>
<accession>A0A158SZZ8</accession>
<feature type="transmembrane region" description="Helical" evidence="8">
    <location>
        <begin position="96"/>
        <end position="116"/>
    </location>
</feature>
<gene>
    <name evidence="10" type="ORF">NTHI1209_02092</name>
</gene>
<keyword evidence="7 8" id="KW-0472">Membrane</keyword>
<feature type="transmembrane region" description="Helical" evidence="8">
    <location>
        <begin position="231"/>
        <end position="250"/>
    </location>
</feature>
<feature type="transmembrane region" description="Helical" evidence="8">
    <location>
        <begin position="23"/>
        <end position="45"/>
    </location>
</feature>
<keyword evidence="6 8" id="KW-1133">Transmembrane helix</keyword>
<evidence type="ECO:0000256" key="4">
    <source>
        <dbReference type="ARBA" id="ARBA00022475"/>
    </source>
</evidence>
<dbReference type="InterPro" id="IPR000620">
    <property type="entry name" value="EamA_dom"/>
</dbReference>
<feature type="domain" description="EamA" evidence="9">
    <location>
        <begin position="27"/>
        <end position="164"/>
    </location>
</feature>
<proteinExistence type="inferred from homology"/>
<feature type="transmembrane region" description="Helical" evidence="8">
    <location>
        <begin position="122"/>
        <end position="143"/>
    </location>
</feature>
<keyword evidence="4" id="KW-1003">Cell membrane</keyword>
<dbReference type="SUPFAM" id="SSF103481">
    <property type="entry name" value="Multidrug resistance efflux transporter EmrE"/>
    <property type="match status" value="2"/>
</dbReference>
<comment type="subcellular location">
    <subcellularLocation>
        <location evidence="1">Cell membrane</location>
        <topology evidence="1">Multi-pass membrane protein</topology>
    </subcellularLocation>
</comment>
<comment type="similarity">
    <text evidence="2">Belongs to the EamA transporter family.</text>
</comment>
<evidence type="ECO:0000256" key="8">
    <source>
        <dbReference type="SAM" id="Phobius"/>
    </source>
</evidence>
<feature type="transmembrane region" description="Helical" evidence="8">
    <location>
        <begin position="262"/>
        <end position="282"/>
    </location>
</feature>
<name>A0A158SZZ8_HAEIF</name>
<organism evidence="10 11">
    <name type="scientific">Haemophilus influenzae</name>
    <dbReference type="NCBI Taxonomy" id="727"/>
    <lineage>
        <taxon>Bacteria</taxon>
        <taxon>Pseudomonadati</taxon>
        <taxon>Pseudomonadota</taxon>
        <taxon>Gammaproteobacteria</taxon>
        <taxon>Pasteurellales</taxon>
        <taxon>Pasteurellaceae</taxon>
        <taxon>Haemophilus</taxon>
    </lineage>
</organism>
<dbReference type="NCBIfam" id="TIGR00688">
    <property type="entry name" value="rarD"/>
    <property type="match status" value="1"/>
</dbReference>
<dbReference type="InterPro" id="IPR004626">
    <property type="entry name" value="RarD"/>
</dbReference>
<dbReference type="Proteomes" id="UP000050700">
    <property type="component" value="Unassembled WGS sequence"/>
</dbReference>
<protein>
    <recommendedName>
        <fullName evidence="9">EamA domain-containing protein</fullName>
    </recommendedName>
</protein>
<dbReference type="EMBL" id="JMQP01000002">
    <property type="protein sequence ID" value="KIS36442.1"/>
    <property type="molecule type" value="Genomic_DNA"/>
</dbReference>